<dbReference type="PROSITE" id="PS50089">
    <property type="entry name" value="ZF_RING_2"/>
    <property type="match status" value="1"/>
</dbReference>
<feature type="compositionally biased region" description="Polar residues" evidence="10">
    <location>
        <begin position="252"/>
        <end position="263"/>
    </location>
</feature>
<keyword evidence="6" id="KW-0347">Helicase</keyword>
<gene>
    <name evidence="14" type="ORF">IFR04_010136</name>
</gene>
<evidence type="ECO:0000313" key="14">
    <source>
        <dbReference type="EMBL" id="KAG4416734.1"/>
    </source>
</evidence>
<keyword evidence="8" id="KW-0067">ATP-binding</keyword>
<dbReference type="Gene3D" id="3.40.50.300">
    <property type="entry name" value="P-loop containing nucleotide triphosphate hydrolases"/>
    <property type="match status" value="1"/>
</dbReference>
<dbReference type="InterPro" id="IPR027370">
    <property type="entry name" value="Znf-RING_euk"/>
</dbReference>
<feature type="compositionally biased region" description="Basic residues" evidence="10">
    <location>
        <begin position="1199"/>
        <end position="1209"/>
    </location>
</feature>
<feature type="region of interest" description="Disordered" evidence="10">
    <location>
        <begin position="403"/>
        <end position="602"/>
    </location>
</feature>
<dbReference type="InterPro" id="IPR000330">
    <property type="entry name" value="SNF2_N"/>
</dbReference>
<feature type="compositionally biased region" description="Acidic residues" evidence="10">
    <location>
        <begin position="485"/>
        <end position="506"/>
    </location>
</feature>
<dbReference type="InterPro" id="IPR027417">
    <property type="entry name" value="P-loop_NTPase"/>
</dbReference>
<feature type="compositionally biased region" description="Basic residues" evidence="10">
    <location>
        <begin position="514"/>
        <end position="525"/>
    </location>
</feature>
<feature type="compositionally biased region" description="Polar residues" evidence="10">
    <location>
        <begin position="127"/>
        <end position="137"/>
    </location>
</feature>
<evidence type="ECO:0000256" key="2">
    <source>
        <dbReference type="ARBA" id="ARBA00022723"/>
    </source>
</evidence>
<dbReference type="SMART" id="SM00184">
    <property type="entry name" value="RING"/>
    <property type="match status" value="1"/>
</dbReference>
<evidence type="ECO:0000256" key="7">
    <source>
        <dbReference type="ARBA" id="ARBA00022833"/>
    </source>
</evidence>
<evidence type="ECO:0000256" key="1">
    <source>
        <dbReference type="ARBA" id="ARBA00007025"/>
    </source>
</evidence>
<evidence type="ECO:0000259" key="12">
    <source>
        <dbReference type="PROSITE" id="PS51192"/>
    </source>
</evidence>
<dbReference type="SMART" id="SM00490">
    <property type="entry name" value="HELICc"/>
    <property type="match status" value="1"/>
</dbReference>
<feature type="compositionally biased region" description="Basic and acidic residues" evidence="10">
    <location>
        <begin position="1210"/>
        <end position="1222"/>
    </location>
</feature>
<dbReference type="PANTHER" id="PTHR45626:SF17">
    <property type="entry name" value="HELICASE-LIKE TRANSCRIPTION FACTOR"/>
    <property type="match status" value="1"/>
</dbReference>
<evidence type="ECO:0000256" key="8">
    <source>
        <dbReference type="ARBA" id="ARBA00022840"/>
    </source>
</evidence>
<evidence type="ECO:0000259" key="13">
    <source>
        <dbReference type="PROSITE" id="PS51194"/>
    </source>
</evidence>
<dbReference type="Pfam" id="PF00176">
    <property type="entry name" value="SNF2-rel_dom"/>
    <property type="match status" value="1"/>
</dbReference>
<dbReference type="InterPro" id="IPR014001">
    <property type="entry name" value="Helicase_ATP-bd"/>
</dbReference>
<reference evidence="14" key="1">
    <citation type="submission" date="2021-02" db="EMBL/GenBank/DDBJ databases">
        <title>Genome sequence Cadophora malorum strain M34.</title>
        <authorList>
            <person name="Stefanovic E."/>
            <person name="Vu D."/>
            <person name="Scully C."/>
            <person name="Dijksterhuis J."/>
            <person name="Roader J."/>
            <person name="Houbraken J."/>
        </authorList>
    </citation>
    <scope>NUCLEOTIDE SEQUENCE</scope>
    <source>
        <strain evidence="14">M34</strain>
    </source>
</reference>
<dbReference type="Pfam" id="PF13445">
    <property type="entry name" value="zf-RING_UBOX"/>
    <property type="match status" value="1"/>
</dbReference>
<dbReference type="GO" id="GO:0016787">
    <property type="term" value="F:hydrolase activity"/>
    <property type="evidence" value="ECO:0007669"/>
    <property type="project" value="UniProtKB-KW"/>
</dbReference>
<sequence length="1534" mass="172259">MDFNFGAHDNGVDDLMSASFDYQSDEEMEPTTEPQPQPEQQHEQEPEQETQPETQPANQPETQPDRRLNHQPTFSQELIPSVERTVSVDEPSQVSDPANNEVESNSPSRVKGKDNDSIDFTHDYPSNGEQQYQQSKARTLAIEEPARTPEDPKSESISSTASPQPGQPTSPTSLTPQIASASIFGGSLPKPPPTYKPAPSIFGGQPRPSIFGGPVQKASTSKAAQAPQSDDDNDFDFMIIDPREASVAAKQKWSSNPPQNSQGDVVFIKEERRDDSRRTPTPPPVRQPTPPVRMPPPPRKPLDPAKIMAAQRAMLQRNQAQNNGEGSSRGHMRPARPVHFDHFEDNTFGISDQVDADMRDVNEDNSWMDEEDENDLEYEKLLKLKNSLVRKQRAKTITADESLHLYKTTQQIATRERLRAAASRNDDEEPEEDPDSLFLPETREETVRRRRRELRRRDAAEEDRRRQAESEDVESDPGGNAGDGEYNEDDAMAGIMAEEDTPEAEPDLGLTKAGKPRKRRAKVAKGPKEYMDRQDEKRREKERAKAQKKKGRQPAAAAASRRKVKSPVTRGRGRPKANDKGKGKEKEKPAKKGRKAKGLVTNGQSLLASGKFRSFNNVDPVGHMILEDLMNNDPISDRLQNPIFNRPAEETIFGHQTKTTQFQLLFANIPEPEDALTRGAVRSDKAKLRDASKSFGYAKCKAKDGKWLIKGMKSTLYHHQLLGAQWMVQRELSSQPPHGGLLADSMGLGKTVQTLACMVGNPPGPEDNKRKVKATLIVGPATIVKQWIEEIEAHVNKEVFPKVLHYKTSSEMPLSILEDTDIVVTSYNEVMKQFPFPDKEGRLEIARNGYPAWRKGAVENMGLLHQVNWYRVVLDEAQAIKNNSARTSLACQNLKSVYRWCLTGTPLLNRLEELFPYLRFLKANYSMDWSTFQKYFCDPSADDCYNRISTLLSYTMMRRTMKTSILNRPIITLPKPHPNIKYVHFSSEETIIYRITENRFRNNLNAFFKKGEASRNYGVFMVQLLRLRQCTSHPFMLERTIKESWTMEDVQELKTRLAKLNTANRPFYEQCQLWVETSEAARAEARARGEEVPDDEMLPFGQSSFGHSFDMNKPLGTLDEGVLYKRVTCSICSDFPTEPMKTDCGHIFCKDCIDTFCHALIAQESEYMTCPECNRIFQEIEPVVSSALGDDEGGSSAASRRRSKSKGKGKGRESQEEVEPKIDKFSKGRDLMGFEPITNDSSWVSKSDREEGFSLTPSTKTTALKALLLKGFEEAPLDKVVIYVQFRTLARIVGRICNAEGWGFLYLTGDSSLEHRQKAIKRFRDDESAKILVAGLKCGGLGLNFPWANRCISLDLWWNHAVEQQAFGRIFRIGQDKETYMTRIVVKNSVDMRMLSMQLHKLQNLEKAMRDGETKEREALSLKQLANLFGFLRTDGDGEILSVEADYEDESGDEGGGGTGGGRSQEGGQFDAGDFLRGSGNGEGGSGSGGGRGQWGGQNWGRGGSAEQEAWSWNNVGLEGYGNVMEVEDEDEDI</sequence>
<dbReference type="PROSITE" id="PS00518">
    <property type="entry name" value="ZF_RING_1"/>
    <property type="match status" value="1"/>
</dbReference>
<dbReference type="GO" id="GO:0005634">
    <property type="term" value="C:nucleus"/>
    <property type="evidence" value="ECO:0007669"/>
    <property type="project" value="TreeGrafter"/>
</dbReference>
<feature type="domain" description="Helicase ATP-binding" evidence="12">
    <location>
        <begin position="731"/>
        <end position="924"/>
    </location>
</feature>
<dbReference type="CDD" id="cd18793">
    <property type="entry name" value="SF2_C_SNF"/>
    <property type="match status" value="1"/>
</dbReference>
<evidence type="ECO:0000256" key="9">
    <source>
        <dbReference type="PROSITE-ProRule" id="PRU00175"/>
    </source>
</evidence>
<dbReference type="PANTHER" id="PTHR45626">
    <property type="entry name" value="TRANSCRIPTION TERMINATION FACTOR 2-RELATED"/>
    <property type="match status" value="1"/>
</dbReference>
<comment type="caution">
    <text evidence="14">The sequence shown here is derived from an EMBL/GenBank/DDBJ whole genome shotgun (WGS) entry which is preliminary data.</text>
</comment>
<feature type="compositionally biased region" description="Polar residues" evidence="10">
    <location>
        <begin position="90"/>
        <end position="108"/>
    </location>
</feature>
<dbReference type="InterPro" id="IPR049730">
    <property type="entry name" value="SNF2/RAD54-like_C"/>
</dbReference>
<dbReference type="InterPro" id="IPR017907">
    <property type="entry name" value="Znf_RING_CS"/>
</dbReference>
<evidence type="ECO:0000256" key="6">
    <source>
        <dbReference type="ARBA" id="ARBA00022806"/>
    </source>
</evidence>
<feature type="compositionally biased region" description="Gly residues" evidence="10">
    <location>
        <begin position="1479"/>
        <end position="1504"/>
    </location>
</feature>
<dbReference type="GO" id="GO:0005524">
    <property type="term" value="F:ATP binding"/>
    <property type="evidence" value="ECO:0007669"/>
    <property type="project" value="UniProtKB-KW"/>
</dbReference>
<feature type="compositionally biased region" description="Basic residues" evidence="10">
    <location>
        <begin position="560"/>
        <end position="575"/>
    </location>
</feature>
<feature type="region of interest" description="Disordered" evidence="10">
    <location>
        <begin position="1"/>
        <end position="303"/>
    </location>
</feature>
<evidence type="ECO:0000256" key="4">
    <source>
        <dbReference type="ARBA" id="ARBA00022771"/>
    </source>
</evidence>
<dbReference type="PROSITE" id="PS51194">
    <property type="entry name" value="HELICASE_CTER"/>
    <property type="match status" value="1"/>
</dbReference>
<feature type="compositionally biased region" description="Basic and acidic residues" evidence="10">
    <location>
        <begin position="144"/>
        <end position="154"/>
    </location>
</feature>
<feature type="domain" description="Helicase C-terminal" evidence="13">
    <location>
        <begin position="1263"/>
        <end position="1426"/>
    </location>
</feature>
<proteinExistence type="inferred from homology"/>
<dbReference type="Proteomes" id="UP000664132">
    <property type="component" value="Unassembled WGS sequence"/>
</dbReference>
<organism evidence="14 15">
    <name type="scientific">Cadophora malorum</name>
    <dbReference type="NCBI Taxonomy" id="108018"/>
    <lineage>
        <taxon>Eukaryota</taxon>
        <taxon>Fungi</taxon>
        <taxon>Dikarya</taxon>
        <taxon>Ascomycota</taxon>
        <taxon>Pezizomycotina</taxon>
        <taxon>Leotiomycetes</taxon>
        <taxon>Helotiales</taxon>
        <taxon>Ploettnerulaceae</taxon>
        <taxon>Cadophora</taxon>
    </lineage>
</organism>
<feature type="compositionally biased region" description="Polar residues" evidence="10">
    <location>
        <begin position="217"/>
        <end position="228"/>
    </location>
</feature>
<feature type="region of interest" description="Disordered" evidence="10">
    <location>
        <begin position="1187"/>
        <end position="1222"/>
    </location>
</feature>
<dbReference type="SUPFAM" id="SSF52540">
    <property type="entry name" value="P-loop containing nucleoside triphosphate hydrolases"/>
    <property type="match status" value="2"/>
</dbReference>
<dbReference type="InterPro" id="IPR001650">
    <property type="entry name" value="Helicase_C-like"/>
</dbReference>
<feature type="compositionally biased region" description="Low complexity" evidence="10">
    <location>
        <begin position="49"/>
        <end position="62"/>
    </location>
</feature>
<dbReference type="Pfam" id="PF00271">
    <property type="entry name" value="Helicase_C"/>
    <property type="match status" value="1"/>
</dbReference>
<dbReference type="OrthoDB" id="448448at2759"/>
<feature type="compositionally biased region" description="Pro residues" evidence="10">
    <location>
        <begin position="280"/>
        <end position="299"/>
    </location>
</feature>
<evidence type="ECO:0000259" key="11">
    <source>
        <dbReference type="PROSITE" id="PS50089"/>
    </source>
</evidence>
<name>A0A8H7T7Z8_9HELO</name>
<feature type="compositionally biased region" description="Gly residues" evidence="10">
    <location>
        <begin position="1454"/>
        <end position="1465"/>
    </location>
</feature>
<feature type="compositionally biased region" description="Low complexity" evidence="10">
    <location>
        <begin position="158"/>
        <end position="177"/>
    </location>
</feature>
<evidence type="ECO:0000256" key="3">
    <source>
        <dbReference type="ARBA" id="ARBA00022741"/>
    </source>
</evidence>
<dbReference type="GO" id="GO:0008270">
    <property type="term" value="F:zinc ion binding"/>
    <property type="evidence" value="ECO:0007669"/>
    <property type="project" value="UniProtKB-KW"/>
</dbReference>
<dbReference type="GO" id="GO:0008094">
    <property type="term" value="F:ATP-dependent activity, acting on DNA"/>
    <property type="evidence" value="ECO:0007669"/>
    <property type="project" value="TreeGrafter"/>
</dbReference>
<keyword evidence="7" id="KW-0862">Zinc</keyword>
<dbReference type="Gene3D" id="3.40.50.10810">
    <property type="entry name" value="Tandem AAA-ATPase domain"/>
    <property type="match status" value="1"/>
</dbReference>
<evidence type="ECO:0000256" key="10">
    <source>
        <dbReference type="SAM" id="MobiDB-lite"/>
    </source>
</evidence>
<dbReference type="InterPro" id="IPR013083">
    <property type="entry name" value="Znf_RING/FYVE/PHD"/>
</dbReference>
<dbReference type="PROSITE" id="PS51192">
    <property type="entry name" value="HELICASE_ATP_BIND_1"/>
    <property type="match status" value="1"/>
</dbReference>
<feature type="compositionally biased region" description="Basic and acidic residues" evidence="10">
    <location>
        <begin position="111"/>
        <end position="122"/>
    </location>
</feature>
<evidence type="ECO:0000256" key="5">
    <source>
        <dbReference type="ARBA" id="ARBA00022801"/>
    </source>
</evidence>
<dbReference type="GO" id="GO:0006281">
    <property type="term" value="P:DNA repair"/>
    <property type="evidence" value="ECO:0007669"/>
    <property type="project" value="TreeGrafter"/>
</dbReference>
<keyword evidence="2" id="KW-0479">Metal-binding</keyword>
<keyword evidence="3" id="KW-0547">Nucleotide-binding</keyword>
<accession>A0A8H7T7Z8</accession>
<dbReference type="SMART" id="SM00487">
    <property type="entry name" value="DEXDc"/>
    <property type="match status" value="1"/>
</dbReference>
<feature type="domain" description="RING-type" evidence="11">
    <location>
        <begin position="1129"/>
        <end position="1174"/>
    </location>
</feature>
<evidence type="ECO:0000313" key="15">
    <source>
        <dbReference type="Proteomes" id="UP000664132"/>
    </source>
</evidence>
<protein>
    <submittedName>
        <fullName evidence="14">Uncharacterized protein</fullName>
    </submittedName>
</protein>
<feature type="region of interest" description="Disordered" evidence="10">
    <location>
        <begin position="1446"/>
        <end position="1510"/>
    </location>
</feature>
<keyword evidence="15" id="KW-1185">Reference proteome</keyword>
<feature type="compositionally biased region" description="Basic and acidic residues" evidence="10">
    <location>
        <begin position="526"/>
        <end position="545"/>
    </location>
</feature>
<keyword evidence="4 9" id="KW-0863">Zinc-finger</keyword>
<dbReference type="InterPro" id="IPR038718">
    <property type="entry name" value="SNF2-like_sf"/>
</dbReference>
<dbReference type="EMBL" id="JAFJYH010000176">
    <property type="protein sequence ID" value="KAG4416734.1"/>
    <property type="molecule type" value="Genomic_DNA"/>
</dbReference>
<dbReference type="InterPro" id="IPR050628">
    <property type="entry name" value="SNF2_RAD54_helicase_TF"/>
</dbReference>
<dbReference type="GO" id="GO:0004386">
    <property type="term" value="F:helicase activity"/>
    <property type="evidence" value="ECO:0007669"/>
    <property type="project" value="UniProtKB-KW"/>
</dbReference>
<keyword evidence="5" id="KW-0378">Hydrolase</keyword>
<feature type="compositionally biased region" description="Acidic residues" evidence="10">
    <location>
        <begin position="426"/>
        <end position="435"/>
    </location>
</feature>
<feature type="compositionally biased region" description="Basic and acidic residues" evidence="10">
    <location>
        <begin position="455"/>
        <end position="469"/>
    </location>
</feature>
<feature type="compositionally biased region" description="Basic and acidic residues" evidence="10">
    <location>
        <begin position="576"/>
        <end position="590"/>
    </location>
</feature>
<dbReference type="CDD" id="cd18008">
    <property type="entry name" value="DEXDc_SHPRH-like"/>
    <property type="match status" value="1"/>
</dbReference>
<dbReference type="SUPFAM" id="SSF57850">
    <property type="entry name" value="RING/U-box"/>
    <property type="match status" value="1"/>
</dbReference>
<dbReference type="InterPro" id="IPR001841">
    <property type="entry name" value="Znf_RING"/>
</dbReference>
<feature type="compositionally biased region" description="Basic and acidic residues" evidence="10">
    <location>
        <begin position="267"/>
        <end position="278"/>
    </location>
</feature>
<dbReference type="Gene3D" id="3.30.40.10">
    <property type="entry name" value="Zinc/RING finger domain, C3HC4 (zinc finger)"/>
    <property type="match status" value="1"/>
</dbReference>
<comment type="similarity">
    <text evidence="1">Belongs to the SNF2/RAD54 helicase family.</text>
</comment>